<dbReference type="Proteomes" id="UP000623467">
    <property type="component" value="Unassembled WGS sequence"/>
</dbReference>
<feature type="region of interest" description="Disordered" evidence="1">
    <location>
        <begin position="324"/>
        <end position="344"/>
    </location>
</feature>
<feature type="region of interest" description="Disordered" evidence="1">
    <location>
        <begin position="191"/>
        <end position="221"/>
    </location>
</feature>
<comment type="caution">
    <text evidence="2">The sequence shown here is derived from an EMBL/GenBank/DDBJ whole genome shotgun (WGS) entry which is preliminary data.</text>
</comment>
<protein>
    <submittedName>
        <fullName evidence="2">Uncharacterized protein</fullName>
    </submittedName>
</protein>
<accession>A0A8H6ZDT3</accession>
<dbReference type="AlphaFoldDB" id="A0A8H6ZDT3"/>
<sequence length="362" mass="40485">MTDTDIRLLTLTSRRNSPRTDGVPSIYAACVQVLNNLGDHSLARHEFNRTFTRTTEHDENQDKSFMSYVNLKNDKIFTAHLIAEVAPEAAGTWVGGYQKNALPQNLPLSDSSNAHRMVIAARCPTGAPTELEEAFKGCIGAVEEIYFQDKDEDDAGPIKFKVTPWACRADGNNQMAFDTLVLKLEPTYERRSRKTVDASASRPKNRESTSAPPNDTQMEAPAAERKIGDTYEPDMLSEHRGPYFAHSSDIKLVQRDHRTADDRLIAPYEFHKELTEGTLFSAQITLHTYIFRSNPTSNKVYHIYVEKLKVLDHGYGAPWKIPIPSLPSAGPSSPKKRKGADRDDTANDAFEAFSSISPKKKL</sequence>
<gene>
    <name evidence="2" type="ORF">MSAN_00442900</name>
</gene>
<keyword evidence="3" id="KW-1185">Reference proteome</keyword>
<name>A0A8H6ZDT3_9AGAR</name>
<evidence type="ECO:0000313" key="2">
    <source>
        <dbReference type="EMBL" id="KAF7375547.1"/>
    </source>
</evidence>
<organism evidence="2 3">
    <name type="scientific">Mycena sanguinolenta</name>
    <dbReference type="NCBI Taxonomy" id="230812"/>
    <lineage>
        <taxon>Eukaryota</taxon>
        <taxon>Fungi</taxon>
        <taxon>Dikarya</taxon>
        <taxon>Basidiomycota</taxon>
        <taxon>Agaricomycotina</taxon>
        <taxon>Agaricomycetes</taxon>
        <taxon>Agaricomycetidae</taxon>
        <taxon>Agaricales</taxon>
        <taxon>Marasmiineae</taxon>
        <taxon>Mycenaceae</taxon>
        <taxon>Mycena</taxon>
    </lineage>
</organism>
<dbReference type="EMBL" id="JACAZH010000002">
    <property type="protein sequence ID" value="KAF7375547.1"/>
    <property type="molecule type" value="Genomic_DNA"/>
</dbReference>
<proteinExistence type="predicted"/>
<evidence type="ECO:0000256" key="1">
    <source>
        <dbReference type="SAM" id="MobiDB-lite"/>
    </source>
</evidence>
<reference evidence="2" key="1">
    <citation type="submission" date="2020-05" db="EMBL/GenBank/DDBJ databases">
        <title>Mycena genomes resolve the evolution of fungal bioluminescence.</title>
        <authorList>
            <person name="Tsai I.J."/>
        </authorList>
    </citation>
    <scope>NUCLEOTIDE SEQUENCE</scope>
    <source>
        <strain evidence="2">160909Yilan</strain>
    </source>
</reference>
<evidence type="ECO:0000313" key="3">
    <source>
        <dbReference type="Proteomes" id="UP000623467"/>
    </source>
</evidence>
<feature type="compositionally biased region" description="Polar residues" evidence="1">
    <location>
        <begin position="208"/>
        <end position="217"/>
    </location>
</feature>
<dbReference type="OrthoDB" id="3060725at2759"/>